<dbReference type="KEGG" id="vg:65130079"/>
<reference evidence="1 2" key="1">
    <citation type="submission" date="2020-07" db="EMBL/GenBank/DDBJ databases">
        <title>Taxonomic proposal: Crassvirales, a new order of highly abundant and diverse bacterial viruses.</title>
        <authorList>
            <person name="Shkoporov A.N."/>
            <person name="Stockdale S.R."/>
            <person name="Guerin E."/>
            <person name="Ross R.P."/>
            <person name="Hill C."/>
        </authorList>
    </citation>
    <scope>NUCLEOTIDE SEQUENCE [LARGE SCALE GENOMIC DNA]</scope>
</reference>
<dbReference type="GeneID" id="65130079"/>
<evidence type="ECO:0000313" key="2">
    <source>
        <dbReference type="Proteomes" id="UP000593882"/>
    </source>
</evidence>
<evidence type="ECO:0000313" key="1">
    <source>
        <dbReference type="EMBL" id="QOR59493.1"/>
    </source>
</evidence>
<keyword evidence="2" id="KW-1185">Reference proteome</keyword>
<dbReference type="Proteomes" id="UP000593882">
    <property type="component" value="Segment"/>
</dbReference>
<name>A0A7M1RYH2_9CAUD</name>
<sequence length="50" mass="5602">MRAVVIEDFNGSIELVRDPDTCDVLVFEDLESAWEEANRCQNGIVAMLST</sequence>
<proteinExistence type="predicted"/>
<protein>
    <submittedName>
        <fullName evidence="1">Uncharacterized protein</fullName>
    </submittedName>
</protein>
<dbReference type="EMBL" id="MT774390">
    <property type="protein sequence ID" value="QOR59493.1"/>
    <property type="molecule type" value="Genomic_DNA"/>
</dbReference>
<accession>A0A7M1RYH2</accession>
<dbReference type="RefSeq" id="YP_010111651.1">
    <property type="nucleotide sequence ID" value="NC_055883.1"/>
</dbReference>
<organism evidence="1 2">
    <name type="scientific">uncultured phage cr85_1</name>
    <dbReference type="NCBI Taxonomy" id="2772074"/>
    <lineage>
        <taxon>Viruses</taxon>
        <taxon>Duplodnaviria</taxon>
        <taxon>Heunggongvirae</taxon>
        <taxon>Uroviricota</taxon>
        <taxon>Caudoviricetes</taxon>
        <taxon>Crassvirales</taxon>
        <taxon>Steigviridae</taxon>
        <taxon>Asinivirinae</taxon>
        <taxon>Kahnovirus</taxon>
        <taxon>Kahnovirus oralis</taxon>
    </lineage>
</organism>